<dbReference type="AlphaFoldDB" id="A0A2S3RVH7"/>
<feature type="chain" id="PRO_5042351485" evidence="1">
    <location>
        <begin position="26"/>
        <end position="148"/>
    </location>
</feature>
<name>A0A2S3RVH7_VIBVL</name>
<dbReference type="Proteomes" id="UP000237466">
    <property type="component" value="Unassembled WGS sequence"/>
</dbReference>
<dbReference type="InterPro" id="IPR053147">
    <property type="entry name" value="Hsp_HslJ-like"/>
</dbReference>
<evidence type="ECO:0000256" key="1">
    <source>
        <dbReference type="SAM" id="SignalP"/>
    </source>
</evidence>
<dbReference type="Pfam" id="PF03724">
    <property type="entry name" value="META"/>
    <property type="match status" value="1"/>
</dbReference>
<accession>A0A2S3RVH7</accession>
<protein>
    <submittedName>
        <fullName evidence="3">Heat shock protein HslJ</fullName>
    </submittedName>
    <submittedName>
        <fullName evidence="4">META domain-containing protein</fullName>
    </submittedName>
</protein>
<feature type="domain" description="DUF306" evidence="2">
    <location>
        <begin position="34"/>
        <end position="141"/>
    </location>
</feature>
<dbReference type="EMBL" id="PDGH01000026">
    <property type="protein sequence ID" value="POB49823.1"/>
    <property type="molecule type" value="Genomic_DNA"/>
</dbReference>
<reference evidence="4 5" key="2">
    <citation type="journal article" date="2018" name="Front. Microbiol.">
        <title>Phylogeny of Vibrio vulnificus from the Analysis of the Core-Genome: Implications for Intra-Species Taxonomy.</title>
        <authorList>
            <person name="Roig F.J."/>
            <person name="Gonzalez-Candelas F."/>
            <person name="Sanjuan E."/>
            <person name="Fouz B."/>
            <person name="Feil E.J."/>
            <person name="Llorens C."/>
            <person name="Baker-Austin C."/>
            <person name="Oliver J.D."/>
            <person name="Danin-Poleg Y."/>
            <person name="Gibas C.J."/>
            <person name="Kashi Y."/>
            <person name="Gulig P.A."/>
            <person name="Morrison S.S."/>
            <person name="Amaro C."/>
        </authorList>
    </citation>
    <scope>NUCLEOTIDE SEQUENCE [LARGE SCALE GENOMIC DNA]</scope>
    <source>
        <strain evidence="4 5">CECT4608</strain>
    </source>
</reference>
<evidence type="ECO:0000313" key="6">
    <source>
        <dbReference type="Proteomes" id="UP000263418"/>
    </source>
</evidence>
<evidence type="ECO:0000259" key="2">
    <source>
        <dbReference type="Pfam" id="PF03724"/>
    </source>
</evidence>
<dbReference type="Gene3D" id="2.40.128.270">
    <property type="match status" value="1"/>
</dbReference>
<dbReference type="PANTHER" id="PTHR35535:SF1">
    <property type="entry name" value="HEAT SHOCK PROTEIN HSLJ"/>
    <property type="match status" value="1"/>
</dbReference>
<dbReference type="Proteomes" id="UP000263418">
    <property type="component" value="Chromosome 1"/>
</dbReference>
<dbReference type="EMBL" id="CP019290">
    <property type="protein sequence ID" value="AXX60110.1"/>
    <property type="molecule type" value="Genomic_DNA"/>
</dbReference>
<reference evidence="3 6" key="1">
    <citation type="submission" date="2017-01" db="EMBL/GenBank/DDBJ databases">
        <title>Complete Genome Sequence of Vibrio vulnificus FORC_053.</title>
        <authorList>
            <consortium name="Food-borne Pathogen Omics Research Center"/>
            <person name="Chung H.Y."/>
            <person name="Na E.J."/>
            <person name="Song J.S."/>
            <person name="Kim H."/>
            <person name="Lee J.-H."/>
            <person name="Ryu S."/>
            <person name="Choi S.H."/>
        </authorList>
    </citation>
    <scope>NUCLEOTIDE SEQUENCE [LARGE SCALE GENOMIC DNA]</scope>
    <source>
        <strain evidence="3 6">FORC_053</strain>
    </source>
</reference>
<dbReference type="PROSITE" id="PS51257">
    <property type="entry name" value="PROKAR_LIPOPROTEIN"/>
    <property type="match status" value="1"/>
</dbReference>
<dbReference type="InterPro" id="IPR005184">
    <property type="entry name" value="DUF306_Meta_HslJ"/>
</dbReference>
<gene>
    <name evidence="4" type="ORF">CRN52_01930</name>
    <name evidence="3" type="ORF">FORC53_1771</name>
</gene>
<evidence type="ECO:0000313" key="3">
    <source>
        <dbReference type="EMBL" id="AXX60110.1"/>
    </source>
</evidence>
<evidence type="ECO:0000313" key="5">
    <source>
        <dbReference type="Proteomes" id="UP000237466"/>
    </source>
</evidence>
<organism evidence="4 5">
    <name type="scientific">Vibrio vulnificus</name>
    <dbReference type="NCBI Taxonomy" id="672"/>
    <lineage>
        <taxon>Bacteria</taxon>
        <taxon>Pseudomonadati</taxon>
        <taxon>Pseudomonadota</taxon>
        <taxon>Gammaproteobacteria</taxon>
        <taxon>Vibrionales</taxon>
        <taxon>Vibrionaceae</taxon>
        <taxon>Vibrio</taxon>
    </lineage>
</organism>
<evidence type="ECO:0000313" key="4">
    <source>
        <dbReference type="EMBL" id="POB49823.1"/>
    </source>
</evidence>
<dbReference type="RefSeq" id="WP_045597809.1">
    <property type="nucleotide sequence ID" value="NZ_AP026552.1"/>
</dbReference>
<sequence>MKLSSKTLLAAISMPLLMTACVSNGDNMKQLTAQDLQHHNWELVSIDGNAITINEHQQAPRLEVGENMMANGNAGCNNFFGQAELKDNQFRIEKMGMTMKMCIDDAMNTEQAVSQTLSDWSDITLTKDSLVLKNSNHTLTFTLKDWKN</sequence>
<proteinExistence type="predicted"/>
<dbReference type="InterPro" id="IPR038670">
    <property type="entry name" value="HslJ-like_sf"/>
</dbReference>
<dbReference type="PANTHER" id="PTHR35535">
    <property type="entry name" value="HEAT SHOCK PROTEIN HSLJ"/>
    <property type="match status" value="1"/>
</dbReference>
<keyword evidence="1" id="KW-0732">Signal</keyword>
<feature type="signal peptide" evidence="1">
    <location>
        <begin position="1"/>
        <end position="25"/>
    </location>
</feature>
<keyword evidence="3" id="KW-0346">Stress response</keyword>